<sequence>MILRRYIGVVIRVCQSIGTYTMPHFKVPHTFTTVSYDLDRLSRLLHPAFQCTDNSTKEEKNIVRGYGKCEFHDAILQLAQEAVGSDYKLECLGGGRIRHDDKGKDILVYGKSQGYGPADHSISVEVLKKRYPDYHITASSESK</sequence>
<dbReference type="AlphaFoldDB" id="A0A0B1TDB2"/>
<dbReference type="GO" id="GO:0101006">
    <property type="term" value="F:protein histidine phosphatase activity"/>
    <property type="evidence" value="ECO:0007669"/>
    <property type="project" value="TreeGrafter"/>
</dbReference>
<feature type="active site" description="Proton acceptor" evidence="5">
    <location>
        <position position="72"/>
    </location>
</feature>
<dbReference type="PANTHER" id="PTHR12258">
    <property type="entry name" value="JANUS-A/JANUS-B"/>
    <property type="match status" value="1"/>
</dbReference>
<evidence type="ECO:0000256" key="4">
    <source>
        <dbReference type="ARBA" id="ARBA00022928"/>
    </source>
</evidence>
<dbReference type="InterPro" id="IPR038596">
    <property type="entry name" value="Janus_sf"/>
</dbReference>
<dbReference type="Proteomes" id="UP000053660">
    <property type="component" value="Unassembled WGS sequence"/>
</dbReference>
<comment type="function">
    <text evidence="1">JanA and janB regulate somatic sex differentiation.</text>
</comment>
<evidence type="ECO:0000256" key="1">
    <source>
        <dbReference type="ARBA" id="ARBA00002508"/>
    </source>
</evidence>
<keyword evidence="7" id="KW-1185">Reference proteome</keyword>
<protein>
    <submittedName>
        <fullName evidence="6">Janus/Ocnus family protein</fullName>
    </submittedName>
</protein>
<organism evidence="6 7">
    <name type="scientific">Oesophagostomum dentatum</name>
    <name type="common">Nodular worm</name>
    <dbReference type="NCBI Taxonomy" id="61180"/>
    <lineage>
        <taxon>Eukaryota</taxon>
        <taxon>Metazoa</taxon>
        <taxon>Ecdysozoa</taxon>
        <taxon>Nematoda</taxon>
        <taxon>Chromadorea</taxon>
        <taxon>Rhabditida</taxon>
        <taxon>Rhabditina</taxon>
        <taxon>Rhabditomorpha</taxon>
        <taxon>Strongyloidea</taxon>
        <taxon>Strongylidae</taxon>
        <taxon>Oesophagostomum</taxon>
    </lineage>
</organism>
<keyword evidence="4" id="KW-0726">Sexual differentiation</keyword>
<name>A0A0B1TDB2_OESDE</name>
<evidence type="ECO:0000313" key="7">
    <source>
        <dbReference type="Proteomes" id="UP000053660"/>
    </source>
</evidence>
<evidence type="ECO:0000256" key="3">
    <source>
        <dbReference type="ARBA" id="ARBA00022782"/>
    </source>
</evidence>
<dbReference type="EMBL" id="KN550027">
    <property type="protein sequence ID" value="KHJ95249.1"/>
    <property type="molecule type" value="Genomic_DNA"/>
</dbReference>
<evidence type="ECO:0000256" key="2">
    <source>
        <dbReference type="ARBA" id="ARBA00010971"/>
    </source>
</evidence>
<keyword evidence="3" id="KW-0221">Differentiation</keyword>
<reference evidence="6 7" key="1">
    <citation type="submission" date="2014-03" db="EMBL/GenBank/DDBJ databases">
        <title>Draft genome of the hookworm Oesophagostomum dentatum.</title>
        <authorList>
            <person name="Mitreva M."/>
        </authorList>
    </citation>
    <scope>NUCLEOTIDE SEQUENCE [LARGE SCALE GENOMIC DNA]</scope>
    <source>
        <strain evidence="6 7">OD-Hann</strain>
    </source>
</reference>
<evidence type="ECO:0000313" key="6">
    <source>
        <dbReference type="EMBL" id="KHJ95249.1"/>
    </source>
</evidence>
<dbReference type="OrthoDB" id="10249612at2759"/>
<dbReference type="SUPFAM" id="SSF143724">
    <property type="entry name" value="PHP14-like"/>
    <property type="match status" value="1"/>
</dbReference>
<dbReference type="InterPro" id="IPR007702">
    <property type="entry name" value="Janus"/>
</dbReference>
<accession>A0A0B1TDB2</accession>
<proteinExistence type="inferred from homology"/>
<dbReference type="Pfam" id="PF05005">
    <property type="entry name" value="Ocnus"/>
    <property type="match status" value="1"/>
</dbReference>
<dbReference type="Gene3D" id="3.50.20.20">
    <property type="entry name" value="Janus/Ocnus"/>
    <property type="match status" value="1"/>
</dbReference>
<evidence type="ECO:0000256" key="5">
    <source>
        <dbReference type="PIRSR" id="PIRSR607702-1"/>
    </source>
</evidence>
<dbReference type="GO" id="GO:0005829">
    <property type="term" value="C:cytosol"/>
    <property type="evidence" value="ECO:0007669"/>
    <property type="project" value="TreeGrafter"/>
</dbReference>
<gene>
    <name evidence="6" type="ORF">OESDEN_04813</name>
</gene>
<dbReference type="GO" id="GO:0030154">
    <property type="term" value="P:cell differentiation"/>
    <property type="evidence" value="ECO:0007669"/>
    <property type="project" value="UniProtKB-KW"/>
</dbReference>
<dbReference type="GO" id="GO:0007548">
    <property type="term" value="P:sex differentiation"/>
    <property type="evidence" value="ECO:0007669"/>
    <property type="project" value="UniProtKB-KW"/>
</dbReference>
<comment type="similarity">
    <text evidence="2">Belongs to the janus family.</text>
</comment>
<dbReference type="PANTHER" id="PTHR12258:SF5">
    <property type="entry name" value="BCDNA.GH02250-RELATED"/>
    <property type="match status" value="1"/>
</dbReference>